<dbReference type="KEGG" id="pacs:FAZ98_20355"/>
<dbReference type="Pfam" id="PF06812">
    <property type="entry name" value="ImpA_N"/>
    <property type="match status" value="1"/>
</dbReference>
<gene>
    <name evidence="3" type="ORF">FAZ98_20355</name>
</gene>
<dbReference type="InterPro" id="IPR010657">
    <property type="entry name" value="ImpA_N"/>
</dbReference>
<name>A0A7Z2GM18_9BURK</name>
<proteinExistence type="predicted"/>
<evidence type="ECO:0000256" key="1">
    <source>
        <dbReference type="SAM" id="MobiDB-lite"/>
    </source>
</evidence>
<dbReference type="PANTHER" id="PTHR37951:SF1">
    <property type="entry name" value="TYPE VI SECRETION SYSTEM COMPONENT TSSA1"/>
    <property type="match status" value="1"/>
</dbReference>
<feature type="region of interest" description="Disordered" evidence="1">
    <location>
        <begin position="1"/>
        <end position="23"/>
    </location>
</feature>
<feature type="compositionally biased region" description="Low complexity" evidence="1">
    <location>
        <begin position="12"/>
        <end position="23"/>
    </location>
</feature>
<feature type="domain" description="ImpA N-terminal" evidence="2">
    <location>
        <begin position="29"/>
        <end position="153"/>
    </location>
</feature>
<dbReference type="OrthoDB" id="9771118at2"/>
<evidence type="ECO:0000259" key="2">
    <source>
        <dbReference type="Pfam" id="PF06812"/>
    </source>
</evidence>
<evidence type="ECO:0000313" key="4">
    <source>
        <dbReference type="Proteomes" id="UP000433577"/>
    </source>
</evidence>
<reference evidence="3 4" key="1">
    <citation type="submission" date="2019-12" db="EMBL/GenBank/DDBJ databases">
        <title>Paraburkholderia acidiphila 7Q-K02 sp. nov and Paraburkholderia acidisoli DHF22 sp. nov., two strains isolated from forest soil.</title>
        <authorList>
            <person name="Gao Z."/>
            <person name="Qiu L."/>
        </authorList>
    </citation>
    <scope>NUCLEOTIDE SEQUENCE [LARGE SCALE GENOMIC DNA]</scope>
    <source>
        <strain evidence="3 4">DHF22</strain>
    </source>
</reference>
<dbReference type="InterPro" id="IPR017740">
    <property type="entry name" value="TssA-like"/>
</dbReference>
<evidence type="ECO:0000313" key="3">
    <source>
        <dbReference type="EMBL" id="QGZ64091.1"/>
    </source>
</evidence>
<protein>
    <submittedName>
        <fullName evidence="3">Type VI secretion system protein TssA</fullName>
    </submittedName>
</protein>
<feature type="region of interest" description="Disordered" evidence="1">
    <location>
        <begin position="283"/>
        <end position="305"/>
    </location>
</feature>
<sequence>MELTMNDRNNGRPTAAARPRAQPAHDWLMPVTAESPCGADLEYDPEFIVLASKVAARTDAQYGDFVGVPEPVNWGEIDRECRRLMMRSKDIRLAIVFTRCRTRLTFASGLAEGLRLLASWLTGFPDAIHPQLSVDADRDAALEIRMNALQALTDTDGLLADVRDIALTKSSVTRLQLRDIERAFAHPRSSDALAPESVSLQLDDLCVQQPALFASLDEALAHIEAIEVWARTHLEGYEPDFTPLRRILKHIAGRAPLAVAFDSPAQVIDDDVPAFDVREMATGAEANPQEEFATSEPRAKPADAPVSSREAALNAMRTARHWFEQHEPSSPIPVLLRKAEHCVGKRYSELVHAVPSELIAQWESE</sequence>
<keyword evidence="4" id="KW-1185">Reference proteome</keyword>
<accession>A0A7Z2GM18</accession>
<organism evidence="3 4">
    <name type="scientific">Paraburkholderia acidisoli</name>
    <dbReference type="NCBI Taxonomy" id="2571748"/>
    <lineage>
        <taxon>Bacteria</taxon>
        <taxon>Pseudomonadati</taxon>
        <taxon>Pseudomonadota</taxon>
        <taxon>Betaproteobacteria</taxon>
        <taxon>Burkholderiales</taxon>
        <taxon>Burkholderiaceae</taxon>
        <taxon>Paraburkholderia</taxon>
    </lineage>
</organism>
<dbReference type="EMBL" id="CP046914">
    <property type="protein sequence ID" value="QGZ64091.1"/>
    <property type="molecule type" value="Genomic_DNA"/>
</dbReference>
<dbReference type="Proteomes" id="UP000433577">
    <property type="component" value="Chromosome 2"/>
</dbReference>
<dbReference type="PANTHER" id="PTHR37951">
    <property type="entry name" value="CYTOPLASMIC PROTEIN-RELATED"/>
    <property type="match status" value="1"/>
</dbReference>
<dbReference type="AlphaFoldDB" id="A0A7Z2GM18"/>